<comment type="similarity">
    <text evidence="1">Belongs to the p23/wos2 family.</text>
</comment>
<comment type="caution">
    <text evidence="4">The sequence shown here is derived from an EMBL/GenBank/DDBJ whole genome shotgun (WGS) entry which is preliminary data.</text>
</comment>
<dbReference type="GO" id="GO:0005634">
    <property type="term" value="C:nucleus"/>
    <property type="evidence" value="ECO:0007669"/>
    <property type="project" value="TreeGrafter"/>
</dbReference>
<dbReference type="AlphaFoldDB" id="A0A9W8CS61"/>
<dbReference type="InterPro" id="IPR045250">
    <property type="entry name" value="p23-like"/>
</dbReference>
<keyword evidence="5" id="KW-1185">Reference proteome</keyword>
<dbReference type="PANTHER" id="PTHR22932">
    <property type="entry name" value="TELOMERASE-BINDING PROTEIN P23 HSP90 CO-CHAPERONE"/>
    <property type="match status" value="1"/>
</dbReference>
<dbReference type="SUPFAM" id="SSF49764">
    <property type="entry name" value="HSP20-like chaperones"/>
    <property type="match status" value="1"/>
</dbReference>
<dbReference type="GO" id="GO:0051879">
    <property type="term" value="F:Hsp90 protein binding"/>
    <property type="evidence" value="ECO:0007669"/>
    <property type="project" value="InterPro"/>
</dbReference>
<dbReference type="OrthoDB" id="1564555at2759"/>
<feature type="region of interest" description="Disordered" evidence="2">
    <location>
        <begin position="164"/>
        <end position="194"/>
    </location>
</feature>
<dbReference type="PROSITE" id="PS51203">
    <property type="entry name" value="CS"/>
    <property type="match status" value="1"/>
</dbReference>
<dbReference type="FunFam" id="2.60.40.790:FF:000013">
    <property type="entry name" value="Very-long-chain (3R)-3-hydroxyacyl-CoA dehydratase"/>
    <property type="match status" value="1"/>
</dbReference>
<dbReference type="GO" id="GO:0006457">
    <property type="term" value="P:protein folding"/>
    <property type="evidence" value="ECO:0007669"/>
    <property type="project" value="TreeGrafter"/>
</dbReference>
<accession>A0A9W8CS61</accession>
<dbReference type="InterPro" id="IPR008978">
    <property type="entry name" value="HSP20-like_chaperone"/>
</dbReference>
<reference evidence="4" key="1">
    <citation type="submission" date="2022-07" db="EMBL/GenBank/DDBJ databases">
        <title>Phylogenomic reconstructions and comparative analyses of Kickxellomycotina fungi.</title>
        <authorList>
            <person name="Reynolds N.K."/>
            <person name="Stajich J.E."/>
            <person name="Barry K."/>
            <person name="Grigoriev I.V."/>
            <person name="Crous P."/>
            <person name="Smith M.E."/>
        </authorList>
    </citation>
    <scope>NUCLEOTIDE SEQUENCE</scope>
    <source>
        <strain evidence="4">NBRC 32514</strain>
    </source>
</reference>
<sequence>MTSPIRHPVVLWAQREDIIYLTIDLHDAKDAEITLTSTSIDFANTTDGDKYAFHLDFFKPVKADGYKKSATGRKTLLVLDKQEPAWWPRLTEQSGKLNFLKTDFDHWKDEDDSEDEQPAFSGMDFSQMGGMPGMGGMGGMPGMGGMGGMGGMPDMSSLASMMGGAGGMGGLGDMMGGAPDGDDSDSGDEHDESK</sequence>
<evidence type="ECO:0000313" key="5">
    <source>
        <dbReference type="Proteomes" id="UP001149813"/>
    </source>
</evidence>
<gene>
    <name evidence="4" type="primary">wos2</name>
    <name evidence="4" type="ORF">LPJ53_003256</name>
</gene>
<evidence type="ECO:0000256" key="1">
    <source>
        <dbReference type="ARBA" id="ARBA00025733"/>
    </source>
</evidence>
<feature type="domain" description="CS" evidence="3">
    <location>
        <begin position="5"/>
        <end position="91"/>
    </location>
</feature>
<dbReference type="Pfam" id="PF04969">
    <property type="entry name" value="CS"/>
    <property type="match status" value="1"/>
</dbReference>
<dbReference type="InterPro" id="IPR007052">
    <property type="entry name" value="CS_dom"/>
</dbReference>
<evidence type="ECO:0000313" key="4">
    <source>
        <dbReference type="EMBL" id="KAJ1722306.1"/>
    </source>
</evidence>
<evidence type="ECO:0000256" key="2">
    <source>
        <dbReference type="SAM" id="MobiDB-lite"/>
    </source>
</evidence>
<protein>
    <submittedName>
        <fullName evidence="4">P23 chaperone protein wos2</fullName>
    </submittedName>
</protein>
<dbReference type="GO" id="GO:0005829">
    <property type="term" value="C:cytosol"/>
    <property type="evidence" value="ECO:0007669"/>
    <property type="project" value="TreeGrafter"/>
</dbReference>
<dbReference type="GO" id="GO:0051131">
    <property type="term" value="P:chaperone-mediated protein complex assembly"/>
    <property type="evidence" value="ECO:0007669"/>
    <property type="project" value="TreeGrafter"/>
</dbReference>
<dbReference type="GO" id="GO:0051087">
    <property type="term" value="F:protein-folding chaperone binding"/>
    <property type="evidence" value="ECO:0007669"/>
    <property type="project" value="TreeGrafter"/>
</dbReference>
<dbReference type="PANTHER" id="PTHR22932:SF1">
    <property type="entry name" value="CO-CHAPERONE PROTEIN DAF-41"/>
    <property type="match status" value="1"/>
</dbReference>
<feature type="compositionally biased region" description="Acidic residues" evidence="2">
    <location>
        <begin position="180"/>
        <end position="194"/>
    </location>
</feature>
<feature type="compositionally biased region" description="Gly residues" evidence="2">
    <location>
        <begin position="164"/>
        <end position="179"/>
    </location>
</feature>
<dbReference type="Proteomes" id="UP001149813">
    <property type="component" value="Unassembled WGS sequence"/>
</dbReference>
<dbReference type="Gene3D" id="2.60.40.790">
    <property type="match status" value="1"/>
</dbReference>
<evidence type="ECO:0000259" key="3">
    <source>
        <dbReference type="PROSITE" id="PS51203"/>
    </source>
</evidence>
<proteinExistence type="inferred from homology"/>
<organism evidence="4 5">
    <name type="scientific">Coemansia erecta</name>
    <dbReference type="NCBI Taxonomy" id="147472"/>
    <lineage>
        <taxon>Eukaryota</taxon>
        <taxon>Fungi</taxon>
        <taxon>Fungi incertae sedis</taxon>
        <taxon>Zoopagomycota</taxon>
        <taxon>Kickxellomycotina</taxon>
        <taxon>Kickxellomycetes</taxon>
        <taxon>Kickxellales</taxon>
        <taxon>Kickxellaceae</taxon>
        <taxon>Coemansia</taxon>
    </lineage>
</organism>
<name>A0A9W8CS61_9FUNG</name>
<dbReference type="CDD" id="cd06465">
    <property type="entry name" value="p23_hB-ind1_like"/>
    <property type="match status" value="1"/>
</dbReference>
<dbReference type="EMBL" id="JANBOJ010000118">
    <property type="protein sequence ID" value="KAJ1722306.1"/>
    <property type="molecule type" value="Genomic_DNA"/>
</dbReference>